<keyword evidence="10" id="KW-0169">Cobalamin biosynthesis</keyword>
<evidence type="ECO:0000313" key="20">
    <source>
        <dbReference type="EMBL" id="SCM80571.1"/>
    </source>
</evidence>
<evidence type="ECO:0000256" key="10">
    <source>
        <dbReference type="ARBA" id="ARBA00022573"/>
    </source>
</evidence>
<feature type="binding site" evidence="19">
    <location>
        <position position="63"/>
    </location>
    <ligand>
        <name>GTP</name>
        <dbReference type="ChEBI" id="CHEBI:37565"/>
    </ligand>
</feature>
<keyword evidence="11 20" id="KW-0808">Transferase</keyword>
<reference evidence="20" key="1">
    <citation type="submission" date="2016-08" db="EMBL/GenBank/DDBJ databases">
        <authorList>
            <person name="Seilhamer J.J."/>
        </authorList>
    </citation>
    <scope>NUCLEOTIDE SEQUENCE</scope>
    <source>
        <strain evidence="20">86</strain>
    </source>
</reference>
<dbReference type="SUPFAM" id="SSF52540">
    <property type="entry name" value="P-loop containing nucleoside triphosphate hydrolases"/>
    <property type="match status" value="1"/>
</dbReference>
<feature type="active site" description="GMP-histidine intermediate" evidence="18">
    <location>
        <position position="51"/>
    </location>
</feature>
<evidence type="ECO:0000256" key="12">
    <source>
        <dbReference type="ARBA" id="ARBA00022741"/>
    </source>
</evidence>
<dbReference type="UniPathway" id="UPA00148">
    <property type="reaction ID" value="UER00236"/>
</dbReference>
<evidence type="ECO:0000256" key="1">
    <source>
        <dbReference type="ARBA" id="ARBA00000312"/>
    </source>
</evidence>
<evidence type="ECO:0000256" key="2">
    <source>
        <dbReference type="ARBA" id="ARBA00000711"/>
    </source>
</evidence>
<feature type="binding site" evidence="19">
    <location>
        <position position="85"/>
    </location>
    <ligand>
        <name>GTP</name>
        <dbReference type="ChEBI" id="CHEBI:37565"/>
    </ligand>
</feature>
<name>A0A212LSU0_9FIRM</name>
<evidence type="ECO:0000256" key="6">
    <source>
        <dbReference type="ARBA" id="ARBA00005159"/>
    </source>
</evidence>
<comment type="pathway">
    <text evidence="6">Cofactor biosynthesis; adenosylcobalamin biosynthesis; adenosylcobalamin from cob(II)yrinate a,c-diamide: step 5/7.</text>
</comment>
<evidence type="ECO:0000256" key="19">
    <source>
        <dbReference type="PIRSR" id="PIRSR006135-2"/>
    </source>
</evidence>
<dbReference type="InterPro" id="IPR027417">
    <property type="entry name" value="P-loop_NTPase"/>
</dbReference>
<dbReference type="AlphaFoldDB" id="A0A212LSU0"/>
<comment type="catalytic activity">
    <reaction evidence="2">
        <text>adenosylcob(III)inamide phosphate + GTP + H(+) = adenosylcob(III)inamide-GDP + diphosphate</text>
        <dbReference type="Rhea" id="RHEA:22712"/>
        <dbReference type="ChEBI" id="CHEBI:15378"/>
        <dbReference type="ChEBI" id="CHEBI:33019"/>
        <dbReference type="ChEBI" id="CHEBI:37565"/>
        <dbReference type="ChEBI" id="CHEBI:58502"/>
        <dbReference type="ChEBI" id="CHEBI:60487"/>
        <dbReference type="EC" id="2.7.7.62"/>
    </reaction>
</comment>
<dbReference type="PANTHER" id="PTHR34848:SF1">
    <property type="entry name" value="BIFUNCTIONAL ADENOSYLCOBALAMIN BIOSYNTHESIS PROTEIN COBU"/>
    <property type="match status" value="1"/>
</dbReference>
<comment type="pathway">
    <text evidence="5">Cofactor biosynthesis; adenosylcobalamin biosynthesis; adenosylcobalamin from cob(II)yrinate a,c-diamide: step 6/7.</text>
</comment>
<sequence>MAASIVLVTGGARSGKSTFAERYAAQGGRKVAYIATAQIYDEEMQERVKLHQSRRPAGWPTFEAPYQAEQAMAQAVQCAEAVLFDCLTLYTSNLLLAPTAPADREERRQAVLTAIDKLLASARQDQAEVIFVTNEVGAGIVPDNALAREYRDVAGLVNQKVAGVADEVYLVVSGLAVELKKIAVSLGEGEHNG</sequence>
<feature type="binding site" evidence="19">
    <location>
        <begin position="35"/>
        <end position="37"/>
    </location>
    <ligand>
        <name>GTP</name>
        <dbReference type="ChEBI" id="CHEBI:37565"/>
    </ligand>
</feature>
<dbReference type="GO" id="GO:0009236">
    <property type="term" value="P:cobalamin biosynthetic process"/>
    <property type="evidence" value="ECO:0007669"/>
    <property type="project" value="UniProtKB-UniPathway"/>
</dbReference>
<proteinExistence type="inferred from homology"/>
<dbReference type="NCBIfam" id="NF004469">
    <property type="entry name" value="PRK05800.1"/>
    <property type="match status" value="1"/>
</dbReference>
<comment type="function">
    <text evidence="4">Catalyzes ATP-dependent phosphorylation of adenosylcobinamide and addition of GMP to adenosylcobinamide phosphate.</text>
</comment>
<dbReference type="Gene3D" id="3.40.50.300">
    <property type="entry name" value="P-loop containing nucleotide triphosphate hydrolases"/>
    <property type="match status" value="1"/>
</dbReference>
<evidence type="ECO:0000256" key="18">
    <source>
        <dbReference type="PIRSR" id="PIRSR006135-1"/>
    </source>
</evidence>
<dbReference type="GO" id="GO:0005524">
    <property type="term" value="F:ATP binding"/>
    <property type="evidence" value="ECO:0007669"/>
    <property type="project" value="UniProtKB-KW"/>
</dbReference>
<organism evidence="20">
    <name type="scientific">uncultured Sporomusa sp</name>
    <dbReference type="NCBI Taxonomy" id="307249"/>
    <lineage>
        <taxon>Bacteria</taxon>
        <taxon>Bacillati</taxon>
        <taxon>Bacillota</taxon>
        <taxon>Negativicutes</taxon>
        <taxon>Selenomonadales</taxon>
        <taxon>Sporomusaceae</taxon>
        <taxon>Sporomusa</taxon>
        <taxon>environmental samples</taxon>
    </lineage>
</organism>
<dbReference type="GO" id="GO:0043752">
    <property type="term" value="F:adenosylcobinamide kinase activity"/>
    <property type="evidence" value="ECO:0007669"/>
    <property type="project" value="UniProtKB-EC"/>
</dbReference>
<dbReference type="Pfam" id="PF02283">
    <property type="entry name" value="CobU"/>
    <property type="match status" value="1"/>
</dbReference>
<evidence type="ECO:0000256" key="9">
    <source>
        <dbReference type="ARBA" id="ARBA00012523"/>
    </source>
</evidence>
<dbReference type="EC" id="2.7.7.62" evidence="9"/>
<dbReference type="GO" id="GO:0008820">
    <property type="term" value="F:cobinamide phosphate guanylyltransferase activity"/>
    <property type="evidence" value="ECO:0007669"/>
    <property type="project" value="UniProtKB-EC"/>
</dbReference>
<comment type="similarity">
    <text evidence="7">Belongs to the CobU/CobP family.</text>
</comment>
<dbReference type="PIRSF" id="PIRSF006135">
    <property type="entry name" value="CobU"/>
    <property type="match status" value="1"/>
</dbReference>
<evidence type="ECO:0000256" key="17">
    <source>
        <dbReference type="ARBA" id="ARBA00030571"/>
    </source>
</evidence>
<dbReference type="InterPro" id="IPR003203">
    <property type="entry name" value="CobU/CobP"/>
</dbReference>
<gene>
    <name evidence="20" type="primary">cobU</name>
    <name evidence="20" type="ORF">KL86SPO_30749</name>
</gene>
<accession>A0A212LSU0</accession>
<feature type="binding site" evidence="19">
    <location>
        <begin position="10"/>
        <end position="17"/>
    </location>
    <ligand>
        <name>GTP</name>
        <dbReference type="ChEBI" id="CHEBI:37565"/>
    </ligand>
</feature>
<dbReference type="EMBL" id="FMJE01000003">
    <property type="protein sequence ID" value="SCM80571.1"/>
    <property type="molecule type" value="Genomic_DNA"/>
</dbReference>
<comment type="catalytic activity">
    <reaction evidence="3">
        <text>adenosylcob(III)inamide + GTP = adenosylcob(III)inamide phosphate + GDP + H(+)</text>
        <dbReference type="Rhea" id="RHEA:15765"/>
        <dbReference type="ChEBI" id="CHEBI:2480"/>
        <dbReference type="ChEBI" id="CHEBI:15378"/>
        <dbReference type="ChEBI" id="CHEBI:37565"/>
        <dbReference type="ChEBI" id="CHEBI:58189"/>
        <dbReference type="ChEBI" id="CHEBI:58502"/>
        <dbReference type="EC" id="2.7.1.156"/>
    </reaction>
</comment>
<keyword evidence="14" id="KW-0067">ATP-binding</keyword>
<keyword evidence="15 19" id="KW-0342">GTP-binding</keyword>
<dbReference type="RefSeq" id="WP_075754853.1">
    <property type="nucleotide sequence ID" value="NZ_LT608335.1"/>
</dbReference>
<evidence type="ECO:0000256" key="7">
    <source>
        <dbReference type="ARBA" id="ARBA00007490"/>
    </source>
</evidence>
<keyword evidence="13 20" id="KW-0418">Kinase</keyword>
<evidence type="ECO:0000256" key="11">
    <source>
        <dbReference type="ARBA" id="ARBA00022679"/>
    </source>
</evidence>
<evidence type="ECO:0000256" key="8">
    <source>
        <dbReference type="ARBA" id="ARBA00012016"/>
    </source>
</evidence>
<evidence type="ECO:0000256" key="3">
    <source>
        <dbReference type="ARBA" id="ARBA00001522"/>
    </source>
</evidence>
<protein>
    <recommendedName>
        <fullName evidence="16">Adenosylcobinamide kinase</fullName>
        <ecNumber evidence="8">2.7.1.156</ecNumber>
        <ecNumber evidence="9">2.7.7.62</ecNumber>
    </recommendedName>
    <alternativeName>
        <fullName evidence="17">Adenosylcobinamide-phosphate guanylyltransferase</fullName>
    </alternativeName>
</protein>
<keyword evidence="12 19" id="KW-0547">Nucleotide-binding</keyword>
<evidence type="ECO:0000256" key="4">
    <source>
        <dbReference type="ARBA" id="ARBA00003889"/>
    </source>
</evidence>
<dbReference type="PANTHER" id="PTHR34848">
    <property type="match status" value="1"/>
</dbReference>
<dbReference type="CDD" id="cd00544">
    <property type="entry name" value="CobU"/>
    <property type="match status" value="1"/>
</dbReference>
<evidence type="ECO:0000256" key="14">
    <source>
        <dbReference type="ARBA" id="ARBA00022840"/>
    </source>
</evidence>
<evidence type="ECO:0000256" key="5">
    <source>
        <dbReference type="ARBA" id="ARBA00004692"/>
    </source>
</evidence>
<keyword evidence="20" id="KW-0548">Nucleotidyltransferase</keyword>
<comment type="catalytic activity">
    <reaction evidence="1">
        <text>adenosylcob(III)inamide + ATP = adenosylcob(III)inamide phosphate + ADP + H(+)</text>
        <dbReference type="Rhea" id="RHEA:15769"/>
        <dbReference type="ChEBI" id="CHEBI:2480"/>
        <dbReference type="ChEBI" id="CHEBI:15378"/>
        <dbReference type="ChEBI" id="CHEBI:30616"/>
        <dbReference type="ChEBI" id="CHEBI:58502"/>
        <dbReference type="ChEBI" id="CHEBI:456216"/>
        <dbReference type="EC" id="2.7.1.156"/>
    </reaction>
</comment>
<dbReference type="GO" id="GO:0005525">
    <property type="term" value="F:GTP binding"/>
    <property type="evidence" value="ECO:0007669"/>
    <property type="project" value="UniProtKB-KW"/>
</dbReference>
<dbReference type="EC" id="2.7.1.156" evidence="8"/>
<evidence type="ECO:0000256" key="15">
    <source>
        <dbReference type="ARBA" id="ARBA00023134"/>
    </source>
</evidence>
<evidence type="ECO:0000256" key="16">
    <source>
        <dbReference type="ARBA" id="ARBA00029570"/>
    </source>
</evidence>
<evidence type="ECO:0000256" key="13">
    <source>
        <dbReference type="ARBA" id="ARBA00022777"/>
    </source>
</evidence>